<gene>
    <name evidence="2" type="ORF">BT96DRAFT_1005159</name>
</gene>
<proteinExistence type="predicted"/>
<evidence type="ECO:0000313" key="2">
    <source>
        <dbReference type="EMBL" id="KAE9387396.1"/>
    </source>
</evidence>
<evidence type="ECO:0000313" key="3">
    <source>
        <dbReference type="Proteomes" id="UP000799118"/>
    </source>
</evidence>
<accession>A0A6A4GPN3</accession>
<evidence type="ECO:0000256" key="1">
    <source>
        <dbReference type="SAM" id="MobiDB-lite"/>
    </source>
</evidence>
<feature type="compositionally biased region" description="Basic and acidic residues" evidence="1">
    <location>
        <begin position="133"/>
        <end position="143"/>
    </location>
</feature>
<keyword evidence="3" id="KW-1185">Reference proteome</keyword>
<dbReference type="AlphaFoldDB" id="A0A6A4GPN3"/>
<dbReference type="Proteomes" id="UP000799118">
    <property type="component" value="Unassembled WGS sequence"/>
</dbReference>
<sequence length="308" mass="33976">MQNQFQLDYSRAGPFYIYIERIGVASATPVSPFGLTQTNIFLQQYAEAQAASQQALHELRQFMDTLAKANMPGFNPGSCNEPDVKSTFTVTVTSHHTTRLGMYSYPEPGVLFKQNTSPERIHTRINSGGQSPCRDDPHENVRDTDRDQWADIAQTGLRPSCHPCSSDGEISLPDVSLTLPVSSSAPPTPVPPPCINPHPKLIQEERFTPRKAMPSKLTVVHSTTVNSCLAQPGPRKETGWTKSLSSDSVNEISKKLEIHNSLTREFLLISMDTPLIDSWTVGKTHCPEIVGGKSIVNYDGFLKLTEQA</sequence>
<reference evidence="2" key="1">
    <citation type="journal article" date="2019" name="Environ. Microbiol.">
        <title>Fungal ecological strategies reflected in gene transcription - a case study of two litter decomposers.</title>
        <authorList>
            <person name="Barbi F."/>
            <person name="Kohler A."/>
            <person name="Barry K."/>
            <person name="Baskaran P."/>
            <person name="Daum C."/>
            <person name="Fauchery L."/>
            <person name="Ihrmark K."/>
            <person name="Kuo A."/>
            <person name="LaButti K."/>
            <person name="Lipzen A."/>
            <person name="Morin E."/>
            <person name="Grigoriev I.V."/>
            <person name="Henrissat B."/>
            <person name="Lindahl B."/>
            <person name="Martin F."/>
        </authorList>
    </citation>
    <scope>NUCLEOTIDE SEQUENCE</scope>
    <source>
        <strain evidence="2">JB14</strain>
    </source>
</reference>
<feature type="region of interest" description="Disordered" evidence="1">
    <location>
        <begin position="124"/>
        <end position="143"/>
    </location>
</feature>
<protein>
    <submittedName>
        <fullName evidence="2">Uncharacterized protein</fullName>
    </submittedName>
</protein>
<name>A0A6A4GPN3_9AGAR</name>
<dbReference type="EMBL" id="ML769803">
    <property type="protein sequence ID" value="KAE9387396.1"/>
    <property type="molecule type" value="Genomic_DNA"/>
</dbReference>
<organism evidence="2 3">
    <name type="scientific">Gymnopus androsaceus JB14</name>
    <dbReference type="NCBI Taxonomy" id="1447944"/>
    <lineage>
        <taxon>Eukaryota</taxon>
        <taxon>Fungi</taxon>
        <taxon>Dikarya</taxon>
        <taxon>Basidiomycota</taxon>
        <taxon>Agaricomycotina</taxon>
        <taxon>Agaricomycetes</taxon>
        <taxon>Agaricomycetidae</taxon>
        <taxon>Agaricales</taxon>
        <taxon>Marasmiineae</taxon>
        <taxon>Omphalotaceae</taxon>
        <taxon>Gymnopus</taxon>
    </lineage>
</organism>